<gene>
    <name evidence="2" type="ORF">ACH5RR_012530</name>
</gene>
<organism evidence="2 3">
    <name type="scientific">Cinchona calisaya</name>
    <dbReference type="NCBI Taxonomy" id="153742"/>
    <lineage>
        <taxon>Eukaryota</taxon>
        <taxon>Viridiplantae</taxon>
        <taxon>Streptophyta</taxon>
        <taxon>Embryophyta</taxon>
        <taxon>Tracheophyta</taxon>
        <taxon>Spermatophyta</taxon>
        <taxon>Magnoliopsida</taxon>
        <taxon>eudicotyledons</taxon>
        <taxon>Gunneridae</taxon>
        <taxon>Pentapetalae</taxon>
        <taxon>asterids</taxon>
        <taxon>lamiids</taxon>
        <taxon>Gentianales</taxon>
        <taxon>Rubiaceae</taxon>
        <taxon>Cinchonoideae</taxon>
        <taxon>Cinchoneae</taxon>
        <taxon>Cinchona</taxon>
    </lineage>
</organism>
<keyword evidence="1" id="KW-0472">Membrane</keyword>
<sequence length="125" mass="14595">MSMSSNGGGRRQDLRFSYVLFDCRRKASLNIVDSDKHTRGMLYFVCERRDCGFWRWFHPIKDAMLVREFNIESHGQSRPIDRNCTSFEFVISRVQLMEGNYANMKFLIGCILLISLVSLIVTCLK</sequence>
<accession>A0ABD3A827</accession>
<comment type="caution">
    <text evidence="2">The sequence shown here is derived from an EMBL/GenBank/DDBJ whole genome shotgun (WGS) entry which is preliminary data.</text>
</comment>
<evidence type="ECO:0000313" key="2">
    <source>
        <dbReference type="EMBL" id="KAL3527874.1"/>
    </source>
</evidence>
<feature type="transmembrane region" description="Helical" evidence="1">
    <location>
        <begin position="106"/>
        <end position="124"/>
    </location>
</feature>
<dbReference type="Proteomes" id="UP001630127">
    <property type="component" value="Unassembled WGS sequence"/>
</dbReference>
<keyword evidence="1" id="KW-0812">Transmembrane</keyword>
<name>A0ABD3A827_9GENT</name>
<reference evidence="2 3" key="1">
    <citation type="submission" date="2024-11" db="EMBL/GenBank/DDBJ databases">
        <title>A near-complete genome assembly of Cinchona calisaya.</title>
        <authorList>
            <person name="Lian D.C."/>
            <person name="Zhao X.W."/>
            <person name="Wei L."/>
        </authorList>
    </citation>
    <scope>NUCLEOTIDE SEQUENCE [LARGE SCALE GENOMIC DNA]</scope>
    <source>
        <tissue evidence="2">Nenye</tissue>
    </source>
</reference>
<protein>
    <submittedName>
        <fullName evidence="2">Uncharacterized protein</fullName>
    </submittedName>
</protein>
<proteinExistence type="predicted"/>
<evidence type="ECO:0000256" key="1">
    <source>
        <dbReference type="SAM" id="Phobius"/>
    </source>
</evidence>
<dbReference type="AlphaFoldDB" id="A0ABD3A827"/>
<keyword evidence="1" id="KW-1133">Transmembrane helix</keyword>
<evidence type="ECO:0000313" key="3">
    <source>
        <dbReference type="Proteomes" id="UP001630127"/>
    </source>
</evidence>
<keyword evidence="3" id="KW-1185">Reference proteome</keyword>
<dbReference type="EMBL" id="JBJUIK010000005">
    <property type="protein sequence ID" value="KAL3527874.1"/>
    <property type="molecule type" value="Genomic_DNA"/>
</dbReference>